<keyword evidence="2" id="KW-1185">Reference proteome</keyword>
<dbReference type="AlphaFoldDB" id="A0AAV4DPX9"/>
<evidence type="ECO:0000313" key="1">
    <source>
        <dbReference type="EMBL" id="GFO46234.1"/>
    </source>
</evidence>
<dbReference type="Proteomes" id="UP000735302">
    <property type="component" value="Unassembled WGS sequence"/>
</dbReference>
<proteinExistence type="predicted"/>
<comment type="caution">
    <text evidence="1">The sequence shown here is derived from an EMBL/GenBank/DDBJ whole genome shotgun (WGS) entry which is preliminary data.</text>
</comment>
<gene>
    <name evidence="1" type="ORF">PoB_007273900</name>
</gene>
<evidence type="ECO:0000313" key="2">
    <source>
        <dbReference type="Proteomes" id="UP000735302"/>
    </source>
</evidence>
<dbReference type="EMBL" id="BLXT01008173">
    <property type="protein sequence ID" value="GFO46234.1"/>
    <property type="molecule type" value="Genomic_DNA"/>
</dbReference>
<protein>
    <submittedName>
        <fullName evidence="1">Uncharacterized protein</fullName>
    </submittedName>
</protein>
<reference evidence="1 2" key="1">
    <citation type="journal article" date="2021" name="Elife">
        <title>Chloroplast acquisition without the gene transfer in kleptoplastic sea slugs, Plakobranchus ocellatus.</title>
        <authorList>
            <person name="Maeda T."/>
            <person name="Takahashi S."/>
            <person name="Yoshida T."/>
            <person name="Shimamura S."/>
            <person name="Takaki Y."/>
            <person name="Nagai Y."/>
            <person name="Toyoda A."/>
            <person name="Suzuki Y."/>
            <person name="Arimoto A."/>
            <person name="Ishii H."/>
            <person name="Satoh N."/>
            <person name="Nishiyama T."/>
            <person name="Hasebe M."/>
            <person name="Maruyama T."/>
            <person name="Minagawa J."/>
            <person name="Obokata J."/>
            <person name="Shigenobu S."/>
        </authorList>
    </citation>
    <scope>NUCLEOTIDE SEQUENCE [LARGE SCALE GENOMIC DNA]</scope>
</reference>
<organism evidence="1 2">
    <name type="scientific">Plakobranchus ocellatus</name>
    <dbReference type="NCBI Taxonomy" id="259542"/>
    <lineage>
        <taxon>Eukaryota</taxon>
        <taxon>Metazoa</taxon>
        <taxon>Spiralia</taxon>
        <taxon>Lophotrochozoa</taxon>
        <taxon>Mollusca</taxon>
        <taxon>Gastropoda</taxon>
        <taxon>Heterobranchia</taxon>
        <taxon>Euthyneura</taxon>
        <taxon>Panpulmonata</taxon>
        <taxon>Sacoglossa</taxon>
        <taxon>Placobranchoidea</taxon>
        <taxon>Plakobranchidae</taxon>
        <taxon>Plakobranchus</taxon>
    </lineage>
</organism>
<accession>A0AAV4DPX9</accession>
<name>A0AAV4DPX9_9GAST</name>
<sequence>MDVKPMIKTFLEISGLIFWSLCHRRPFEYMSSPQYEYFFLCMYSIYNKLISGFQASSPQGSNDVTDFLHEEMYCPGKLGKQCKLPRSEEVFASTFSGSMILEKCYCWFVEIKFIDCLPQKALK</sequence>